<gene>
    <name evidence="5" type="ORF">Q4494_15620</name>
</gene>
<dbReference type="PANTHER" id="PTHR43085:SF15">
    <property type="entry name" value="2-DEHYDRO-3-DEOXYGLUCONOKINASE"/>
    <property type="match status" value="1"/>
</dbReference>
<keyword evidence="3 5" id="KW-0418">Kinase</keyword>
<dbReference type="GO" id="GO:0005829">
    <property type="term" value="C:cytosol"/>
    <property type="evidence" value="ECO:0007669"/>
    <property type="project" value="TreeGrafter"/>
</dbReference>
<keyword evidence="2" id="KW-0808">Transferase</keyword>
<comment type="caution">
    <text evidence="5">The sequence shown here is derived from an EMBL/GenBank/DDBJ whole genome shotgun (WGS) entry which is preliminary data.</text>
</comment>
<evidence type="ECO:0000256" key="3">
    <source>
        <dbReference type="ARBA" id="ARBA00022777"/>
    </source>
</evidence>
<accession>A0AAW7XVQ1</accession>
<dbReference type="Pfam" id="PF00294">
    <property type="entry name" value="PfkB"/>
    <property type="match status" value="1"/>
</dbReference>
<comment type="similarity">
    <text evidence="1">Belongs to the carbohydrate kinase PfkB family.</text>
</comment>
<reference evidence="5" key="1">
    <citation type="submission" date="2023-07" db="EMBL/GenBank/DDBJ databases">
        <title>Genome content predicts the carbon catabolic preferences of heterotrophic bacteria.</title>
        <authorList>
            <person name="Gralka M."/>
        </authorList>
    </citation>
    <scope>NUCLEOTIDE SEQUENCE</scope>
    <source>
        <strain evidence="5">I2M02</strain>
    </source>
</reference>
<dbReference type="GO" id="GO:0042840">
    <property type="term" value="P:D-glucuronate catabolic process"/>
    <property type="evidence" value="ECO:0007669"/>
    <property type="project" value="TreeGrafter"/>
</dbReference>
<protein>
    <submittedName>
        <fullName evidence="5">Sugar kinase</fullName>
    </submittedName>
</protein>
<dbReference type="InterPro" id="IPR002173">
    <property type="entry name" value="Carboh/pur_kinase_PfkB_CS"/>
</dbReference>
<evidence type="ECO:0000259" key="4">
    <source>
        <dbReference type="Pfam" id="PF00294"/>
    </source>
</evidence>
<dbReference type="Proteomes" id="UP001169823">
    <property type="component" value="Unassembled WGS sequence"/>
</dbReference>
<dbReference type="InterPro" id="IPR029056">
    <property type="entry name" value="Ribokinase-like"/>
</dbReference>
<dbReference type="GO" id="GO:0019698">
    <property type="term" value="P:D-galacturonate catabolic process"/>
    <property type="evidence" value="ECO:0007669"/>
    <property type="project" value="TreeGrafter"/>
</dbReference>
<dbReference type="PROSITE" id="PS00584">
    <property type="entry name" value="PFKB_KINASES_2"/>
    <property type="match status" value="1"/>
</dbReference>
<dbReference type="SUPFAM" id="SSF53613">
    <property type="entry name" value="Ribokinase-like"/>
    <property type="match status" value="1"/>
</dbReference>
<evidence type="ECO:0000313" key="6">
    <source>
        <dbReference type="Proteomes" id="UP001169823"/>
    </source>
</evidence>
<dbReference type="Gene3D" id="3.40.1190.20">
    <property type="match status" value="1"/>
</dbReference>
<dbReference type="RefSeq" id="WP_303485251.1">
    <property type="nucleotide sequence ID" value="NZ_JAUOPJ010000014.1"/>
</dbReference>
<name>A0AAW7XVQ1_9RHOB</name>
<dbReference type="InterPro" id="IPR011611">
    <property type="entry name" value="PfkB_dom"/>
</dbReference>
<sequence>MSRFDIICLGEAMGEIAFAPDGSTQIGVGGDTLNSAVYLARSGTNVAFASAIGDDPFGTRIRATLQENAVSDVLLLNDPVDTTGLYSITNDATGERFFHYWRNAAAARKLFAEPCEDWLEGMLDTRMIYLSGISLYTFNDHLPRLFELLERARAKGVEVAFDGNYRPRLWAGKEDLAREAFERVMALSSVVLPTFEDEVMLWNDATPEATLARVAELGVETIVLKRGPEGCTIRGTGAETLVPIPTPIKVVDTTAAGDSFNAGFLAARLRGEEDVAAALAGHRLAGRVISHRGALIPKEAM</sequence>
<dbReference type="CDD" id="cd01166">
    <property type="entry name" value="KdgK"/>
    <property type="match status" value="1"/>
</dbReference>
<dbReference type="GO" id="GO:0008673">
    <property type="term" value="F:2-dehydro-3-deoxygluconokinase activity"/>
    <property type="evidence" value="ECO:0007669"/>
    <property type="project" value="TreeGrafter"/>
</dbReference>
<dbReference type="EMBL" id="JAUOPJ010000014">
    <property type="protein sequence ID" value="MDO6458516.1"/>
    <property type="molecule type" value="Genomic_DNA"/>
</dbReference>
<proteinExistence type="inferred from homology"/>
<organism evidence="5 6">
    <name type="scientific">Celeribacter halophilus</name>
    <dbReference type="NCBI Taxonomy" id="576117"/>
    <lineage>
        <taxon>Bacteria</taxon>
        <taxon>Pseudomonadati</taxon>
        <taxon>Pseudomonadota</taxon>
        <taxon>Alphaproteobacteria</taxon>
        <taxon>Rhodobacterales</taxon>
        <taxon>Roseobacteraceae</taxon>
        <taxon>Celeribacter</taxon>
    </lineage>
</organism>
<dbReference type="InterPro" id="IPR050306">
    <property type="entry name" value="PfkB_Carbo_kinase"/>
</dbReference>
<evidence type="ECO:0000256" key="2">
    <source>
        <dbReference type="ARBA" id="ARBA00022679"/>
    </source>
</evidence>
<dbReference type="PANTHER" id="PTHR43085">
    <property type="entry name" value="HEXOKINASE FAMILY MEMBER"/>
    <property type="match status" value="1"/>
</dbReference>
<evidence type="ECO:0000313" key="5">
    <source>
        <dbReference type="EMBL" id="MDO6458516.1"/>
    </source>
</evidence>
<evidence type="ECO:0000256" key="1">
    <source>
        <dbReference type="ARBA" id="ARBA00010688"/>
    </source>
</evidence>
<dbReference type="AlphaFoldDB" id="A0AAW7XVQ1"/>
<dbReference type="GO" id="GO:0006974">
    <property type="term" value="P:DNA damage response"/>
    <property type="evidence" value="ECO:0007669"/>
    <property type="project" value="TreeGrafter"/>
</dbReference>
<feature type="domain" description="Carbohydrate kinase PfkB" evidence="4">
    <location>
        <begin position="6"/>
        <end position="298"/>
    </location>
</feature>